<dbReference type="InterPro" id="IPR035500">
    <property type="entry name" value="NHR-like_dom_sf"/>
</dbReference>
<keyword evidence="3" id="KW-0675">Receptor</keyword>
<sequence length="178" mass="20036">MKYEIAAQIFLATVRAARQHREFSMLALDEQNRILRRGWAAAFVLRAAVWPIDLAIFWKTNTADVIHERADVISAARNIISTIRPDPVEFSILETLLLCRPEIAETMNSFRLMARATDIAVETLARHLANRNQSSARTIKLMLVLPVLTAFCPRELAADLFAPIIGDVNLEKVIASVR</sequence>
<keyword evidence="2" id="KW-0804">Transcription</keyword>
<proteinExistence type="predicted"/>
<keyword evidence="1" id="KW-0805">Transcription regulation</keyword>
<dbReference type="CTD" id="40783"/>
<dbReference type="InterPro" id="IPR050274">
    <property type="entry name" value="Nuclear_hormone_rcpt_NR2"/>
</dbReference>
<organism evidence="4 5">
    <name type="scientific">Ceratina calcarata</name>
    <dbReference type="NCBI Taxonomy" id="156304"/>
    <lineage>
        <taxon>Eukaryota</taxon>
        <taxon>Metazoa</taxon>
        <taxon>Ecdysozoa</taxon>
        <taxon>Arthropoda</taxon>
        <taxon>Hexapoda</taxon>
        <taxon>Insecta</taxon>
        <taxon>Pterygota</taxon>
        <taxon>Neoptera</taxon>
        <taxon>Endopterygota</taxon>
        <taxon>Hymenoptera</taxon>
        <taxon>Apocrita</taxon>
        <taxon>Aculeata</taxon>
        <taxon>Apoidea</taxon>
        <taxon>Anthophila</taxon>
        <taxon>Apidae</taxon>
        <taxon>Ceratina</taxon>
        <taxon>Zadontomerus</taxon>
    </lineage>
</organism>
<dbReference type="KEGG" id="ccal:113464534"/>
<dbReference type="PANTHER" id="PTHR24083">
    <property type="entry name" value="NUCLEAR HORMONE RECEPTOR"/>
    <property type="match status" value="1"/>
</dbReference>
<dbReference type="Proteomes" id="UP000694925">
    <property type="component" value="Unplaced"/>
</dbReference>
<dbReference type="SUPFAM" id="SSF48508">
    <property type="entry name" value="Nuclear receptor ligand-binding domain"/>
    <property type="match status" value="1"/>
</dbReference>
<dbReference type="RefSeq" id="XP_026670605.1">
    <property type="nucleotide sequence ID" value="XM_026814804.1"/>
</dbReference>
<evidence type="ECO:0000256" key="1">
    <source>
        <dbReference type="ARBA" id="ARBA00023015"/>
    </source>
</evidence>
<protein>
    <submittedName>
        <fullName evidence="5">Uncharacterized protein LOC113464534</fullName>
    </submittedName>
</protein>
<dbReference type="Gene3D" id="1.10.565.10">
    <property type="entry name" value="Retinoid X Receptor"/>
    <property type="match status" value="1"/>
</dbReference>
<evidence type="ECO:0000256" key="2">
    <source>
        <dbReference type="ARBA" id="ARBA00023163"/>
    </source>
</evidence>
<evidence type="ECO:0000256" key="3">
    <source>
        <dbReference type="ARBA" id="ARBA00023170"/>
    </source>
</evidence>
<gene>
    <name evidence="5" type="primary">LOC113464534</name>
</gene>
<keyword evidence="4" id="KW-1185">Reference proteome</keyword>
<reference evidence="5" key="1">
    <citation type="submission" date="2025-08" db="UniProtKB">
        <authorList>
            <consortium name="RefSeq"/>
        </authorList>
    </citation>
    <scope>IDENTIFICATION</scope>
    <source>
        <tissue evidence="5">Whole body</tissue>
    </source>
</reference>
<name>A0AAJ7S364_9HYME</name>
<evidence type="ECO:0000313" key="5">
    <source>
        <dbReference type="RefSeq" id="XP_026670605.1"/>
    </source>
</evidence>
<evidence type="ECO:0000313" key="4">
    <source>
        <dbReference type="Proteomes" id="UP000694925"/>
    </source>
</evidence>
<accession>A0AAJ7S364</accession>
<dbReference type="AlphaFoldDB" id="A0AAJ7S364"/>
<dbReference type="GeneID" id="113464534"/>